<dbReference type="RefSeq" id="WP_345927182.1">
    <property type="nucleotide sequence ID" value="NZ_JBDIVF010000003.1"/>
</dbReference>
<sequence>MSGIASVQAIEDAEGVHLYIFDTDDHCVAALSELARHAPASLADLMQACHHNRLEGLGARASDPGADYLRVTDPARHWEIIADYDGEHYTPYETDMGRAGLRLAGAGYVLGLFHRQAEGNRFEHAGEGSIWQYVFASPVAAEQVLDEIGLDCEIHAIRALLDQGCRLGS</sequence>
<reference evidence="1 2" key="1">
    <citation type="submission" date="2024-07" db="EMBL/GenBank/DDBJ databases">
        <title>Uliginosibacterium paludis KCTC:42655.</title>
        <authorList>
            <person name="Kim M.K."/>
        </authorList>
    </citation>
    <scope>NUCLEOTIDE SEQUENCE [LARGE SCALE GENOMIC DNA]</scope>
    <source>
        <strain evidence="1 2">KCTC 42655</strain>
    </source>
</reference>
<evidence type="ECO:0000313" key="2">
    <source>
        <dbReference type="Proteomes" id="UP001548590"/>
    </source>
</evidence>
<evidence type="ECO:0000313" key="1">
    <source>
        <dbReference type="EMBL" id="MET1488771.1"/>
    </source>
</evidence>
<organism evidence="1 2">
    <name type="scientific">Uliginosibacterium paludis</name>
    <dbReference type="NCBI Taxonomy" id="1615952"/>
    <lineage>
        <taxon>Bacteria</taxon>
        <taxon>Pseudomonadati</taxon>
        <taxon>Pseudomonadota</taxon>
        <taxon>Betaproteobacteria</taxon>
        <taxon>Rhodocyclales</taxon>
        <taxon>Zoogloeaceae</taxon>
        <taxon>Uliginosibacterium</taxon>
    </lineage>
</organism>
<dbReference type="Proteomes" id="UP001548590">
    <property type="component" value="Unassembled WGS sequence"/>
</dbReference>
<accession>A0ABV2CLI9</accession>
<name>A0ABV2CLI9_9RHOO</name>
<comment type="caution">
    <text evidence="1">The sequence shown here is derived from an EMBL/GenBank/DDBJ whole genome shotgun (WGS) entry which is preliminary data.</text>
</comment>
<proteinExistence type="predicted"/>
<gene>
    <name evidence="1" type="ORF">ABVT11_02945</name>
</gene>
<protein>
    <submittedName>
        <fullName evidence="1">Uncharacterized protein</fullName>
    </submittedName>
</protein>
<keyword evidence="2" id="KW-1185">Reference proteome</keyword>
<dbReference type="EMBL" id="JBEWLZ010000001">
    <property type="protein sequence ID" value="MET1488771.1"/>
    <property type="molecule type" value="Genomic_DNA"/>
</dbReference>